<name>A0ABS9K9W5_9BACT</name>
<dbReference type="Pfam" id="PF00512">
    <property type="entry name" value="HisKA"/>
    <property type="match status" value="1"/>
</dbReference>
<feature type="domain" description="Histidine kinase" evidence="6">
    <location>
        <begin position="1508"/>
        <end position="1747"/>
    </location>
</feature>
<dbReference type="SUPFAM" id="SSF55874">
    <property type="entry name" value="ATPase domain of HSP90 chaperone/DNA topoisomerase II/histidine kinase"/>
    <property type="match status" value="1"/>
</dbReference>
<evidence type="ECO:0000313" key="8">
    <source>
        <dbReference type="Proteomes" id="UP001165366"/>
    </source>
</evidence>
<evidence type="ECO:0000259" key="6">
    <source>
        <dbReference type="PROSITE" id="PS50109"/>
    </source>
</evidence>
<dbReference type="InterPro" id="IPR003018">
    <property type="entry name" value="GAF"/>
</dbReference>
<dbReference type="InterPro" id="IPR000719">
    <property type="entry name" value="Prot_kinase_dom"/>
</dbReference>
<reference evidence="7" key="1">
    <citation type="submission" date="2022-01" db="EMBL/GenBank/DDBJ databases">
        <authorList>
            <person name="Wang Y."/>
        </authorList>
    </citation>
    <scope>NUCLEOTIDE SEQUENCE</scope>
    <source>
        <strain evidence="7">WB101</strain>
    </source>
</reference>
<accession>A0ABS9K9W5</accession>
<dbReference type="PRINTS" id="PR00344">
    <property type="entry name" value="BCTRLSENSOR"/>
</dbReference>
<dbReference type="SMART" id="SM00387">
    <property type="entry name" value="HATPase_c"/>
    <property type="match status" value="1"/>
</dbReference>
<feature type="coiled-coil region" evidence="4">
    <location>
        <begin position="1465"/>
        <end position="1499"/>
    </location>
</feature>
<keyword evidence="8" id="KW-1185">Reference proteome</keyword>
<dbReference type="InterPro" id="IPR004358">
    <property type="entry name" value="Sig_transdc_His_kin-like_C"/>
</dbReference>
<dbReference type="EMBL" id="JAKLWS010000003">
    <property type="protein sequence ID" value="MCG2587602.1"/>
    <property type="molecule type" value="Genomic_DNA"/>
</dbReference>
<dbReference type="SUPFAM" id="SSF56112">
    <property type="entry name" value="Protein kinase-like (PK-like)"/>
    <property type="match status" value="1"/>
</dbReference>
<dbReference type="Gene3D" id="1.10.510.10">
    <property type="entry name" value="Transferase(Phosphotransferase) domain 1"/>
    <property type="match status" value="1"/>
</dbReference>
<dbReference type="SMART" id="SM00382">
    <property type="entry name" value="AAA"/>
    <property type="match status" value="1"/>
</dbReference>
<dbReference type="InterPro" id="IPR053159">
    <property type="entry name" value="Hybrid_Histidine_Kinase"/>
</dbReference>
<dbReference type="InterPro" id="IPR041664">
    <property type="entry name" value="AAA_16"/>
</dbReference>
<dbReference type="InterPro" id="IPR003661">
    <property type="entry name" value="HisK_dim/P_dom"/>
</dbReference>
<dbReference type="CDD" id="cd00082">
    <property type="entry name" value="HisKA"/>
    <property type="match status" value="1"/>
</dbReference>
<dbReference type="InterPro" id="IPR036097">
    <property type="entry name" value="HisK_dim/P_sf"/>
</dbReference>
<feature type="domain" description="Protein kinase" evidence="5">
    <location>
        <begin position="1"/>
        <end position="264"/>
    </location>
</feature>
<dbReference type="Gene3D" id="3.30.450.40">
    <property type="match status" value="1"/>
</dbReference>
<dbReference type="InterPro" id="IPR027417">
    <property type="entry name" value="P-loop_NTPase"/>
</dbReference>
<dbReference type="Pfam" id="PF13191">
    <property type="entry name" value="AAA_16"/>
    <property type="match status" value="1"/>
</dbReference>
<dbReference type="PROSITE" id="PS50011">
    <property type="entry name" value="PROTEIN_KINASE_DOM"/>
    <property type="match status" value="1"/>
</dbReference>
<evidence type="ECO:0000259" key="5">
    <source>
        <dbReference type="PROSITE" id="PS50011"/>
    </source>
</evidence>
<dbReference type="CDD" id="cd14014">
    <property type="entry name" value="STKc_PknB_like"/>
    <property type="match status" value="1"/>
</dbReference>
<dbReference type="EC" id="2.7.13.3" evidence="2"/>
<dbReference type="RefSeq" id="WP_237852446.1">
    <property type="nucleotide sequence ID" value="NZ_JAKLWS010000003.1"/>
</dbReference>
<evidence type="ECO:0000256" key="2">
    <source>
        <dbReference type="ARBA" id="ARBA00012438"/>
    </source>
</evidence>
<protein>
    <recommendedName>
        <fullName evidence="2">histidine kinase</fullName>
        <ecNumber evidence="2">2.7.13.3</ecNumber>
    </recommendedName>
</protein>
<keyword evidence="4" id="KW-0175">Coiled coil</keyword>
<dbReference type="PANTHER" id="PTHR43642:SF1">
    <property type="entry name" value="HYBRID SIGNAL TRANSDUCTION HISTIDINE KINASE G"/>
    <property type="match status" value="1"/>
</dbReference>
<dbReference type="SMART" id="SM00388">
    <property type="entry name" value="HisKA"/>
    <property type="match status" value="1"/>
</dbReference>
<organism evidence="7 8">
    <name type="scientific">Rhodohalobacter sulfatireducens</name>
    <dbReference type="NCBI Taxonomy" id="2911366"/>
    <lineage>
        <taxon>Bacteria</taxon>
        <taxon>Pseudomonadati</taxon>
        <taxon>Balneolota</taxon>
        <taxon>Balneolia</taxon>
        <taxon>Balneolales</taxon>
        <taxon>Balneolaceae</taxon>
        <taxon>Rhodohalobacter</taxon>
    </lineage>
</organism>
<sequence>MPPILYENENFRLWRQSDFAERGEVLVKSYKADFPDPETIMMLNNEYNILKDCRIEGVRKLIDKTRINNREALVFEYIEGDSFADFLAKRSFSIEEFLDLAIKLSRIVGLVHDEGIIHKDINTKNILLTNQDDVYLIDFGIASRRDLIINHQGSPEMLQGHLPYISPEQTGRMNRVVDFRSDLYSLGVVFYEMLTGQLPFISNDPLEIIHAHMAVNPQRPEKIDETIPSALSDILMKLLSKNADDRYQSAYSLRADLELCLEYFEEGILNKAFKLGTKHTHQRFILPQKLYGRDQQLQQLSSSLSHIGQIQPQMVLIHGEPGVGKSALVKEIQKDIAKKGAIFISGKFDQYQRNIPYYAIQKALTEWVRIILTEKEEKLEEWKEIILDSTEGLGQLIVNLIPEIEIIIGQQPEVPELSGQEAQNRFNYVIGQFINAISRENSPLLIFIDDLQWADSASLDLISRWLEDKENHHFFVIGAYRDNEVDSTHPFQIFIDNLKKEFIPLSFLKLRNLELSDVSEFISDALFVEEKSIQALAEFVYEKTGGNPIFLKQFLMALHSEELLTFDPNEDEWTWDLEAINRLQLSDNIVDLMMSKIKRLPEKTQEIIKLAACIGNSFDANLLRLIAEIPLDKTIQLLDPAIDESLILPKDNNYRLVLTDTDLTNQKIEFSFIHDRIQQSFYSLIHDEEKTKVHLQIGRLLDRNITGEKRNEKIFDIVFQLNTGLRLIEDPKEKIHLARLNLHAGTKAVESSAHSTALELIENGLRLMPENAWDEHYELMHRLSEKGAEAAYLMGEASKMDQLINSVIEHSKTPPEQKKVYMLRIDHLTSQNMLPEGLQAGLDILEKLGVDFPGNPKMFHILMGLTKTKWLLKGKQPEDLMQLEVMTDPNMTAALPILERIVPPAYMSGSNMFPLIVFKMVELSVKYGNMPYSAFGYGSYGISLSAVLGDYDGGYRFGQMALELVDKFDSEEYRVKVLFVTDCFLNHWKQHLSLSLDPLLESYKSGLKVGNLVGGIWAAYYYLLWQFYISEELSMLGEKVDSYKRTFDQLKQQAAYNRTSILQNVIQNLTGEDEIGVNLADHFDGGEEKMLKDLEGMNDKTSAYFYHSNKLLLHLLRLESDKALHHAEKTKVFEEAVAGLPDLTFTTFFASIAAIYHSLLENKPDALKSAKKSLKKLKKWSESAPENYLHKYLAVKAGLLAANGNIAEATTLFDKAIHHASEQKYAQVVAMVSELAARFCMANDLNVQGELFMNKAYRAYTFWGAEAKANMLLGEFEFLSTDGTSSSSSGSGSGGKRSGIFDLSTVVKASTSLSGEIRLNDLLRTLLKIVIENAGAQRAILIVNNDDKLEVVAEGTIKKIKILDGVSIKEFGKLPQSVVLYTLRTGEELIIPDASSHEKWSADEYIKKSNVKSLLCTLIKNQGKVKALLYLENNLTSNAFTKDRVELLNMLSGQIAISIENANLYSNLEEKVKERTSEIEKAYEDLKSAQEQLIQQEKLASLGQLTAGIAHEIKNPLNFVNNFSELSIELIDEAKSELTADSSQVLKDLLNDIEANLETVHRHGSRADVIIKSLLQHSRGSGVIMEPTEINPLLKEFVNLSYHGMRAGDRPFEVDIEFELDTSIGEVPLISEDFSRVVVNLCNNAFDAMREKLKSTLSESYSPKLFVRTIRSGSLINIIVEDNGTGIPKKLRKKILQPFFTTKKGTEGTGLGLYITNDIIRAHGGMLTIQSEENEFTRFVIELNINR</sequence>
<proteinExistence type="predicted"/>
<dbReference type="Gene3D" id="3.40.50.300">
    <property type="entry name" value="P-loop containing nucleotide triphosphate hydrolases"/>
    <property type="match status" value="1"/>
</dbReference>
<dbReference type="InterPro" id="IPR029016">
    <property type="entry name" value="GAF-like_dom_sf"/>
</dbReference>
<evidence type="ECO:0000256" key="1">
    <source>
        <dbReference type="ARBA" id="ARBA00000085"/>
    </source>
</evidence>
<dbReference type="InterPro" id="IPR005467">
    <property type="entry name" value="His_kinase_dom"/>
</dbReference>
<comment type="caution">
    <text evidence="7">The sequence shown here is derived from an EMBL/GenBank/DDBJ whole genome shotgun (WGS) entry which is preliminary data.</text>
</comment>
<dbReference type="SUPFAM" id="SSF47384">
    <property type="entry name" value="Homodimeric domain of signal transducing histidine kinase"/>
    <property type="match status" value="1"/>
</dbReference>
<dbReference type="Pfam" id="PF02518">
    <property type="entry name" value="HATPase_c"/>
    <property type="match status" value="1"/>
</dbReference>
<dbReference type="PROSITE" id="PS50109">
    <property type="entry name" value="HIS_KIN"/>
    <property type="match status" value="1"/>
</dbReference>
<dbReference type="Pfam" id="PF00069">
    <property type="entry name" value="Pkinase"/>
    <property type="match status" value="1"/>
</dbReference>
<dbReference type="Pfam" id="PF01590">
    <property type="entry name" value="GAF"/>
    <property type="match status" value="1"/>
</dbReference>
<comment type="catalytic activity">
    <reaction evidence="1">
        <text>ATP + protein L-histidine = ADP + protein N-phospho-L-histidine.</text>
        <dbReference type="EC" id="2.7.13.3"/>
    </reaction>
</comment>
<dbReference type="SUPFAM" id="SSF52540">
    <property type="entry name" value="P-loop containing nucleoside triphosphate hydrolases"/>
    <property type="match status" value="1"/>
</dbReference>
<dbReference type="SMART" id="SM00065">
    <property type="entry name" value="GAF"/>
    <property type="match status" value="1"/>
</dbReference>
<dbReference type="Gene3D" id="1.10.287.130">
    <property type="match status" value="1"/>
</dbReference>
<evidence type="ECO:0000256" key="3">
    <source>
        <dbReference type="ARBA" id="ARBA00022553"/>
    </source>
</evidence>
<reference evidence="7" key="2">
    <citation type="submission" date="2024-05" db="EMBL/GenBank/DDBJ databases">
        <title>Rhodohalobacter halophilus gen. nov., sp. nov., a moderately halophilic member of the family Balneolaceae.</title>
        <authorList>
            <person name="Xia J."/>
        </authorList>
    </citation>
    <scope>NUCLEOTIDE SEQUENCE</scope>
    <source>
        <strain evidence="7">WB101</strain>
    </source>
</reference>
<dbReference type="SUPFAM" id="SSF55781">
    <property type="entry name" value="GAF domain-like"/>
    <property type="match status" value="1"/>
</dbReference>
<dbReference type="Proteomes" id="UP001165366">
    <property type="component" value="Unassembled WGS sequence"/>
</dbReference>
<dbReference type="InterPro" id="IPR011009">
    <property type="entry name" value="Kinase-like_dom_sf"/>
</dbReference>
<dbReference type="InterPro" id="IPR036890">
    <property type="entry name" value="HATPase_C_sf"/>
</dbReference>
<dbReference type="InterPro" id="IPR003593">
    <property type="entry name" value="AAA+_ATPase"/>
</dbReference>
<keyword evidence="3" id="KW-0597">Phosphoprotein</keyword>
<dbReference type="CDD" id="cd00075">
    <property type="entry name" value="HATPase"/>
    <property type="match status" value="1"/>
</dbReference>
<dbReference type="Gene3D" id="3.30.565.10">
    <property type="entry name" value="Histidine kinase-like ATPase, C-terminal domain"/>
    <property type="match status" value="1"/>
</dbReference>
<evidence type="ECO:0000256" key="4">
    <source>
        <dbReference type="SAM" id="Coils"/>
    </source>
</evidence>
<evidence type="ECO:0000313" key="7">
    <source>
        <dbReference type="EMBL" id="MCG2587602.1"/>
    </source>
</evidence>
<dbReference type="InterPro" id="IPR003594">
    <property type="entry name" value="HATPase_dom"/>
</dbReference>
<dbReference type="PANTHER" id="PTHR43642">
    <property type="entry name" value="HYBRID SIGNAL TRANSDUCTION HISTIDINE KINASE G"/>
    <property type="match status" value="1"/>
</dbReference>
<gene>
    <name evidence="7" type="ORF">L6773_03425</name>
</gene>